<protein>
    <submittedName>
        <fullName evidence="1">Uncharacterized protein</fullName>
    </submittedName>
</protein>
<comment type="caution">
    <text evidence="1">The sequence shown here is derived from an EMBL/GenBank/DDBJ whole genome shotgun (WGS) entry which is preliminary data.</text>
</comment>
<reference evidence="1 2" key="1">
    <citation type="submission" date="2023-03" db="EMBL/GenBank/DDBJ databases">
        <title>Bacillus Genome Sequencing.</title>
        <authorList>
            <person name="Dunlap C."/>
        </authorList>
    </citation>
    <scope>NUCLEOTIDE SEQUENCE [LARGE SCALE GENOMIC DNA]</scope>
    <source>
        <strain evidence="1 2">NRS-1717</strain>
    </source>
</reference>
<organism evidence="1 2">
    <name type="scientific">Metabacillus fastidiosus</name>
    <dbReference type="NCBI Taxonomy" id="1458"/>
    <lineage>
        <taxon>Bacteria</taxon>
        <taxon>Bacillati</taxon>
        <taxon>Bacillota</taxon>
        <taxon>Bacilli</taxon>
        <taxon>Bacillales</taxon>
        <taxon>Bacillaceae</taxon>
        <taxon>Metabacillus</taxon>
    </lineage>
</organism>
<dbReference type="RefSeq" id="WP_328015433.1">
    <property type="nucleotide sequence ID" value="NZ_JARTFS010000011.1"/>
</dbReference>
<evidence type="ECO:0000313" key="1">
    <source>
        <dbReference type="EMBL" id="MED4402439.1"/>
    </source>
</evidence>
<dbReference type="Proteomes" id="UP001342826">
    <property type="component" value="Unassembled WGS sequence"/>
</dbReference>
<name>A0ABU6NZ89_9BACI</name>
<dbReference type="EMBL" id="JARTFS010000011">
    <property type="protein sequence ID" value="MED4402439.1"/>
    <property type="molecule type" value="Genomic_DNA"/>
</dbReference>
<evidence type="ECO:0000313" key="2">
    <source>
        <dbReference type="Proteomes" id="UP001342826"/>
    </source>
</evidence>
<keyword evidence="2" id="KW-1185">Reference proteome</keyword>
<sequence>MFLERHESAAVEEFIWFDENGEFVDSEEPLIKIQLSSINRYIVEASQGNQIIIPSFIYWLFENDYQIYCIDDCTDDVAEMTAVQKILFERGKAKEHWVPLAGNEHIYQREFIDPTEIELIWNTIFFFSKNNLDSISLLNLYESFRMKDSRFPNLSFPKILPKFKDLIIGKVTWATSYFKPGTNEEPVVLICYTAQKL</sequence>
<accession>A0ABU6NZ89</accession>
<proteinExistence type="predicted"/>
<gene>
    <name evidence="1" type="ORF">P9271_14050</name>
</gene>